<evidence type="ECO:0000259" key="6">
    <source>
        <dbReference type="PROSITE" id="PS51007"/>
    </source>
</evidence>
<evidence type="ECO:0000256" key="1">
    <source>
        <dbReference type="ARBA" id="ARBA00022617"/>
    </source>
</evidence>
<feature type="transmembrane region" description="Helical" evidence="5">
    <location>
        <begin position="64"/>
        <end position="83"/>
    </location>
</feature>
<keyword evidence="1 4" id="KW-0349">Heme</keyword>
<evidence type="ECO:0000256" key="5">
    <source>
        <dbReference type="SAM" id="Phobius"/>
    </source>
</evidence>
<dbReference type="InterPro" id="IPR009056">
    <property type="entry name" value="Cyt_c-like_dom"/>
</dbReference>
<evidence type="ECO:0000313" key="8">
    <source>
        <dbReference type="Proteomes" id="UP000183656"/>
    </source>
</evidence>
<keyword evidence="5" id="KW-0472">Membrane</keyword>
<dbReference type="GO" id="GO:0009055">
    <property type="term" value="F:electron transfer activity"/>
    <property type="evidence" value="ECO:0007669"/>
    <property type="project" value="InterPro"/>
</dbReference>
<evidence type="ECO:0000313" key="7">
    <source>
        <dbReference type="EMBL" id="SFU46584.1"/>
    </source>
</evidence>
<dbReference type="SUPFAM" id="SSF46626">
    <property type="entry name" value="Cytochrome c"/>
    <property type="match status" value="1"/>
</dbReference>
<keyword evidence="3 4" id="KW-0408">Iron</keyword>
<dbReference type="GO" id="GO:0046872">
    <property type="term" value="F:metal ion binding"/>
    <property type="evidence" value="ECO:0007669"/>
    <property type="project" value="UniProtKB-KW"/>
</dbReference>
<proteinExistence type="predicted"/>
<evidence type="ECO:0000256" key="2">
    <source>
        <dbReference type="ARBA" id="ARBA00022723"/>
    </source>
</evidence>
<dbReference type="Proteomes" id="UP000183656">
    <property type="component" value="Unassembled WGS sequence"/>
</dbReference>
<accession>A0A1I7GDQ6</accession>
<dbReference type="OrthoDB" id="9765171at2"/>
<keyword evidence="5" id="KW-0812">Transmembrane</keyword>
<dbReference type="PANTHER" id="PTHR35008">
    <property type="entry name" value="BLL4482 PROTEIN-RELATED"/>
    <property type="match status" value="1"/>
</dbReference>
<feature type="transmembrane region" description="Helical" evidence="5">
    <location>
        <begin position="90"/>
        <end position="108"/>
    </location>
</feature>
<dbReference type="InterPro" id="IPR051459">
    <property type="entry name" value="Cytochrome_c-type_DH"/>
</dbReference>
<dbReference type="PROSITE" id="PS51007">
    <property type="entry name" value="CYTC"/>
    <property type="match status" value="1"/>
</dbReference>
<organism evidence="7 8">
    <name type="scientific">Paenacidovorax caeni</name>
    <dbReference type="NCBI Taxonomy" id="343013"/>
    <lineage>
        <taxon>Bacteria</taxon>
        <taxon>Pseudomonadati</taxon>
        <taxon>Pseudomonadota</taxon>
        <taxon>Betaproteobacteria</taxon>
        <taxon>Burkholderiales</taxon>
        <taxon>Comamonadaceae</taxon>
        <taxon>Paenacidovorax</taxon>
    </lineage>
</organism>
<dbReference type="Pfam" id="PF13442">
    <property type="entry name" value="Cytochrome_CBB3"/>
    <property type="match status" value="1"/>
</dbReference>
<keyword evidence="8" id="KW-1185">Reference proteome</keyword>
<keyword evidence="5" id="KW-1133">Transmembrane helix</keyword>
<dbReference type="Gene3D" id="1.10.760.10">
    <property type="entry name" value="Cytochrome c-like domain"/>
    <property type="match status" value="1"/>
</dbReference>
<name>A0A1I7GDQ6_9BURK</name>
<feature type="domain" description="Cytochrome c" evidence="6">
    <location>
        <begin position="130"/>
        <end position="221"/>
    </location>
</feature>
<dbReference type="EMBL" id="FPBX01000005">
    <property type="protein sequence ID" value="SFU46584.1"/>
    <property type="molecule type" value="Genomic_DNA"/>
</dbReference>
<dbReference type="InterPro" id="IPR036909">
    <property type="entry name" value="Cyt_c-like_dom_sf"/>
</dbReference>
<evidence type="ECO:0000256" key="4">
    <source>
        <dbReference type="PROSITE-ProRule" id="PRU00433"/>
    </source>
</evidence>
<dbReference type="PANTHER" id="PTHR35008:SF4">
    <property type="entry name" value="BLL4482 PROTEIN"/>
    <property type="match status" value="1"/>
</dbReference>
<dbReference type="GO" id="GO:0020037">
    <property type="term" value="F:heme binding"/>
    <property type="evidence" value="ECO:0007669"/>
    <property type="project" value="InterPro"/>
</dbReference>
<evidence type="ECO:0000256" key="3">
    <source>
        <dbReference type="ARBA" id="ARBA00023004"/>
    </source>
</evidence>
<dbReference type="AlphaFoldDB" id="A0A1I7GDQ6"/>
<dbReference type="STRING" id="343013.SAMN04489707_100546"/>
<keyword evidence="2 4" id="KW-0479">Metal-binding</keyword>
<dbReference type="RefSeq" id="WP_054255724.1">
    <property type="nucleotide sequence ID" value="NZ_CYIG01000009.1"/>
</dbReference>
<reference evidence="7 8" key="1">
    <citation type="submission" date="2016-10" db="EMBL/GenBank/DDBJ databases">
        <authorList>
            <person name="de Groot N.N."/>
        </authorList>
    </citation>
    <scope>NUCLEOTIDE SEQUENCE [LARGE SCALE GENOMIC DNA]</scope>
    <source>
        <strain evidence="7 8">R-24608</strain>
    </source>
</reference>
<gene>
    <name evidence="7" type="ORF">SAMN04489707_100546</name>
</gene>
<sequence>MVDRAQDAPWLAWLVEALHQAQWLLLRLLHACGLAGGAEGQPAWPWAWRLSGENLLLDAGQARLLAAGLGCAGAALLLLALACTWRRMRWPLAGGALLAVVLAPWPSASVVQVPAHPASFHTQPQPFSDTAIARGEAHYARHCLRCHGAQGNGQGRDAAAQPVWPPSFTSTLLWRRADGDLFHAIRHGVRGRDGRATMPGFAAWLSEAQTWDLLHYLRALAAGELLQATGSWAQPVPLPDMALRCHSAGKTRVSDWRGQRLLLTTAPLRDLLPDPRFITLWLPMEEAPSALPDAVDCVAAAPATATLALELVSASQSLHGVQLMADKAGWLRARNARGASAWRNDDLLCRTPDGTAQGVASGQEDALSRILRLMDAEPVRYVKGGRVHGTVF</sequence>
<protein>
    <submittedName>
        <fullName evidence="7">Cytochrome C oxidase, cbb3-type, subunit III</fullName>
    </submittedName>
</protein>